<dbReference type="InterPro" id="IPR001753">
    <property type="entry name" value="Enoyl-CoA_hydra/iso"/>
</dbReference>
<proteinExistence type="predicted"/>
<reference evidence="1" key="1">
    <citation type="submission" date="2020-05" db="EMBL/GenBank/DDBJ databases">
        <authorList>
            <person name="Chiriac C."/>
            <person name="Salcher M."/>
            <person name="Ghai R."/>
            <person name="Kavagutti S V."/>
        </authorList>
    </citation>
    <scope>NUCLEOTIDE SEQUENCE</scope>
</reference>
<dbReference type="EMBL" id="CAEUNJ010000098">
    <property type="protein sequence ID" value="CAB4372701.1"/>
    <property type="molecule type" value="Genomic_DNA"/>
</dbReference>
<dbReference type="Gene3D" id="3.90.226.10">
    <property type="entry name" value="2-enoyl-CoA Hydratase, Chain A, domain 1"/>
    <property type="match status" value="1"/>
</dbReference>
<organism evidence="1">
    <name type="scientific">freshwater metagenome</name>
    <dbReference type="NCBI Taxonomy" id="449393"/>
    <lineage>
        <taxon>unclassified sequences</taxon>
        <taxon>metagenomes</taxon>
        <taxon>ecological metagenomes</taxon>
    </lineage>
</organism>
<accession>A0A6J6AQZ1</accession>
<evidence type="ECO:0000313" key="1">
    <source>
        <dbReference type="EMBL" id="CAB4372701.1"/>
    </source>
</evidence>
<dbReference type="PANTHER" id="PTHR43459:SF1">
    <property type="entry name" value="EG:BACN32G11.4 PROTEIN"/>
    <property type="match status" value="1"/>
</dbReference>
<name>A0A6J6AQZ1_9ZZZZ</name>
<gene>
    <name evidence="1" type="ORF">UFOPK4201_01748</name>
</gene>
<sequence length="100" mass="10728">MLLLGRVVDGSEAAEWSMIHSSVPSVELGEKVAELTSTLAASPTVALGLTKMLLDASSVATLDTQLQAEAFSLELSSRSEDFKEGLAAFREKRNPDYKGR</sequence>
<dbReference type="AlphaFoldDB" id="A0A6J6AQZ1"/>
<dbReference type="SUPFAM" id="SSF52096">
    <property type="entry name" value="ClpP/crotonase"/>
    <property type="match status" value="1"/>
</dbReference>
<dbReference type="PANTHER" id="PTHR43459">
    <property type="entry name" value="ENOYL-COA HYDRATASE"/>
    <property type="match status" value="1"/>
</dbReference>
<dbReference type="Pfam" id="PF00378">
    <property type="entry name" value="ECH_1"/>
    <property type="match status" value="1"/>
</dbReference>
<dbReference type="InterPro" id="IPR029045">
    <property type="entry name" value="ClpP/crotonase-like_dom_sf"/>
</dbReference>
<protein>
    <submittedName>
        <fullName evidence="1">Unannotated protein</fullName>
    </submittedName>
</protein>